<reference evidence="9 10" key="1">
    <citation type="submission" date="2023-09" db="EMBL/GenBank/DDBJ databases">
        <title>Xinfangfangia sedmenti sp. nov., isolated the sedment.</title>
        <authorList>
            <person name="Xu L."/>
        </authorList>
    </citation>
    <scope>NUCLEOTIDE SEQUENCE [LARGE SCALE GENOMIC DNA]</scope>
    <source>
        <strain evidence="9 10">LG-4</strain>
    </source>
</reference>
<feature type="domain" description="ABC3 transporter permease C-terminal" evidence="8">
    <location>
        <begin position="661"/>
        <end position="773"/>
    </location>
</feature>
<feature type="transmembrane region" description="Helical" evidence="7">
    <location>
        <begin position="263"/>
        <end position="286"/>
    </location>
</feature>
<dbReference type="EMBL" id="JAVKPH010000017">
    <property type="protein sequence ID" value="MDR5653835.1"/>
    <property type="molecule type" value="Genomic_DNA"/>
</dbReference>
<evidence type="ECO:0000256" key="1">
    <source>
        <dbReference type="ARBA" id="ARBA00004651"/>
    </source>
</evidence>
<dbReference type="PANTHER" id="PTHR30489">
    <property type="entry name" value="LIPOPROTEIN-RELEASING SYSTEM TRANSMEMBRANE PROTEIN LOLE"/>
    <property type="match status" value="1"/>
</dbReference>
<dbReference type="PROSITE" id="PS51257">
    <property type="entry name" value="PROKAR_LIPOPROTEIN"/>
    <property type="match status" value="1"/>
</dbReference>
<dbReference type="InterPro" id="IPR003838">
    <property type="entry name" value="ABC3_permease_C"/>
</dbReference>
<comment type="similarity">
    <text evidence="2">Belongs to the ABC-4 integral membrane protein family. LolC/E subfamily.</text>
</comment>
<evidence type="ECO:0000313" key="9">
    <source>
        <dbReference type="EMBL" id="MDR5653835.1"/>
    </source>
</evidence>
<keyword evidence="5 7" id="KW-1133">Transmembrane helix</keyword>
<keyword evidence="3" id="KW-1003">Cell membrane</keyword>
<protein>
    <submittedName>
        <fullName evidence="9">ABC transporter permease</fullName>
    </submittedName>
</protein>
<evidence type="ECO:0000256" key="3">
    <source>
        <dbReference type="ARBA" id="ARBA00022475"/>
    </source>
</evidence>
<comment type="subcellular location">
    <subcellularLocation>
        <location evidence="1">Cell membrane</location>
        <topology evidence="1">Multi-pass membrane protein</topology>
    </subcellularLocation>
</comment>
<feature type="transmembrane region" description="Helical" evidence="7">
    <location>
        <begin position="751"/>
        <end position="770"/>
    </location>
</feature>
<feature type="domain" description="ABC3 transporter permease C-terminal" evidence="8">
    <location>
        <begin position="273"/>
        <end position="389"/>
    </location>
</feature>
<feature type="transmembrane region" description="Helical" evidence="7">
    <location>
        <begin position="314"/>
        <end position="335"/>
    </location>
</feature>
<gene>
    <name evidence="9" type="ORF">RGD00_14560</name>
</gene>
<proteinExistence type="inferred from homology"/>
<feature type="transmembrane region" description="Helical" evidence="7">
    <location>
        <begin position="655"/>
        <end position="675"/>
    </location>
</feature>
<sequence>MRALDRKLIRDLRRIWAQSLAIALVLGCGVMVLVLAQGAERSLTGTRDAYYERNRFADVFAGATRAPRDLLADIAQLDGVAQAEGRISFPVVLDIPGLTEPAAGRVISLPAGGEPLLNLPLLRQGRMPDPLRDDEVLLSEDFARTNALAPGARFRALLNGQLRDLTVAGLALSPEFIYLIGPGTIMPDDRRYGVIWMNETAAAAAKDLTGAFNEVTLRLTRDGRPEAVIAALDRLLEPYGGTGAHGRDRQTSHAFLQSELDQLGAMALILPPVFLIVSAFLVNMVLGRLIALERQQIGLLKAVGYTTREIAGHYLRMSIGIGIGGVAAGWAAGIWLGHETTQLYAEFYRFPYLLYAPGGGAFAVSGLAGIATVILGALRAVWGSVRLSPAAAMSPPAPPVFRRGLADRMGALLRLRQTTMMILRSITRWPGRAAVTLFGVSASVAVLVASFFAFDASRAMVDEVFHRANRQHVTLQLTSDRTLDAIEAAGRLPGVLRVEGGYALPVRLIHGHREKLLALQARAEGAELTRLLDPEGRPVPLPAAGLVLPESLAADLGAGPGDVLAVELLVPPREVLRIPVTGVVRQSLGQTPYIRDDALHALMRQAPVVNQLDLLVDTDALPALHAAVKQSPAIAGITLWTDVRRQFDQTLQENLITMTVIYVTLGVLITVGVVYNAARIQLSERAHELASLRVLGFTRFEVGYVLVGELMLLTVVAIPVGWLAGYGFAALMAQGISTDLFRIPLVIAPQTYAIAALVAFWAALASALVVRRRLDRVDIATALKRRE</sequence>
<dbReference type="Pfam" id="PF02687">
    <property type="entry name" value="FtsX"/>
    <property type="match status" value="2"/>
</dbReference>
<feature type="transmembrane region" description="Helical" evidence="7">
    <location>
        <begin position="433"/>
        <end position="454"/>
    </location>
</feature>
<evidence type="ECO:0000256" key="2">
    <source>
        <dbReference type="ARBA" id="ARBA00005236"/>
    </source>
</evidence>
<evidence type="ECO:0000256" key="5">
    <source>
        <dbReference type="ARBA" id="ARBA00022989"/>
    </source>
</evidence>
<feature type="transmembrane region" description="Helical" evidence="7">
    <location>
        <begin position="20"/>
        <end position="39"/>
    </location>
</feature>
<keyword evidence="10" id="KW-1185">Reference proteome</keyword>
<comment type="caution">
    <text evidence="9">The sequence shown here is derived from an EMBL/GenBank/DDBJ whole genome shotgun (WGS) entry which is preliminary data.</text>
</comment>
<dbReference type="InterPro" id="IPR051447">
    <property type="entry name" value="Lipoprotein-release_system"/>
</dbReference>
<evidence type="ECO:0000256" key="4">
    <source>
        <dbReference type="ARBA" id="ARBA00022692"/>
    </source>
</evidence>
<evidence type="ECO:0000259" key="8">
    <source>
        <dbReference type="Pfam" id="PF02687"/>
    </source>
</evidence>
<evidence type="ECO:0000256" key="7">
    <source>
        <dbReference type="SAM" id="Phobius"/>
    </source>
</evidence>
<dbReference type="RefSeq" id="WP_310458074.1">
    <property type="nucleotide sequence ID" value="NZ_JAVKPH010000017.1"/>
</dbReference>
<feature type="transmembrane region" description="Helical" evidence="7">
    <location>
        <begin position="702"/>
        <end position="731"/>
    </location>
</feature>
<dbReference type="PANTHER" id="PTHR30489:SF0">
    <property type="entry name" value="LIPOPROTEIN-RELEASING SYSTEM TRANSMEMBRANE PROTEIN LOLE"/>
    <property type="match status" value="1"/>
</dbReference>
<organism evidence="9 10">
    <name type="scientific">Ruixingdingia sedimenti</name>
    <dbReference type="NCBI Taxonomy" id="3073604"/>
    <lineage>
        <taxon>Bacteria</taxon>
        <taxon>Pseudomonadati</taxon>
        <taxon>Pseudomonadota</taxon>
        <taxon>Alphaproteobacteria</taxon>
        <taxon>Rhodobacterales</taxon>
        <taxon>Paracoccaceae</taxon>
        <taxon>Ruixingdingia</taxon>
    </lineage>
</organism>
<feature type="transmembrane region" description="Helical" evidence="7">
    <location>
        <begin position="355"/>
        <end position="378"/>
    </location>
</feature>
<keyword evidence="6 7" id="KW-0472">Membrane</keyword>
<name>A0ABU1FAB4_9RHOB</name>
<evidence type="ECO:0000313" key="10">
    <source>
        <dbReference type="Proteomes" id="UP001247754"/>
    </source>
</evidence>
<evidence type="ECO:0000256" key="6">
    <source>
        <dbReference type="ARBA" id="ARBA00023136"/>
    </source>
</evidence>
<keyword evidence="4 7" id="KW-0812">Transmembrane</keyword>
<accession>A0ABU1FAB4</accession>
<dbReference type="Proteomes" id="UP001247754">
    <property type="component" value="Unassembled WGS sequence"/>
</dbReference>